<keyword evidence="10" id="KW-1185">Reference proteome</keyword>
<reference evidence="9 10" key="1">
    <citation type="submission" date="2017-05" db="EMBL/GenBank/DDBJ databases">
        <title>Vagococcus spp. assemblies.</title>
        <authorList>
            <person name="Gulvik C.A."/>
        </authorList>
    </citation>
    <scope>NUCLEOTIDE SEQUENCE [LARGE SCALE GENOMIC DNA]</scope>
    <source>
        <strain evidence="9 10">SS1994</strain>
    </source>
</reference>
<organism evidence="9 10">
    <name type="scientific">Vagococcus bubulae</name>
    <dbReference type="NCBI Taxonomy" id="1977868"/>
    <lineage>
        <taxon>Bacteria</taxon>
        <taxon>Bacillati</taxon>
        <taxon>Bacillota</taxon>
        <taxon>Bacilli</taxon>
        <taxon>Lactobacillales</taxon>
        <taxon>Enterococcaceae</taxon>
        <taxon>Vagococcus</taxon>
    </lineage>
</organism>
<evidence type="ECO:0000256" key="1">
    <source>
        <dbReference type="ARBA" id="ARBA00022448"/>
    </source>
</evidence>
<dbReference type="InterPro" id="IPR013012">
    <property type="entry name" value="PTS_EIIB_3"/>
</dbReference>
<evidence type="ECO:0000256" key="5">
    <source>
        <dbReference type="ARBA" id="ARBA00022683"/>
    </source>
</evidence>
<sequence length="105" mass="11550">MSQKTIMLACAAGMSTSLLVTKMQQAAEKKGLDVDILAVPVSEVDSYAKDHPVHVVLLGPQVRFMLKQFEEQFHSENIPVAVIPMTDYGMMNGEKVIELAEGLMK</sequence>
<keyword evidence="6" id="KW-0418">Kinase</keyword>
<dbReference type="InterPro" id="IPR051819">
    <property type="entry name" value="PTS_sugar-specific_EIIB"/>
</dbReference>
<name>A0A429ZN53_9ENTE</name>
<dbReference type="RefSeq" id="WP_125956958.1">
    <property type="nucleotide sequence ID" value="NZ_JAQEJV010000035.1"/>
</dbReference>
<dbReference type="Pfam" id="PF02302">
    <property type="entry name" value="PTS_IIB"/>
    <property type="match status" value="1"/>
</dbReference>
<evidence type="ECO:0000256" key="3">
    <source>
        <dbReference type="ARBA" id="ARBA00022597"/>
    </source>
</evidence>
<dbReference type="SUPFAM" id="SSF52794">
    <property type="entry name" value="PTS system IIB component-like"/>
    <property type="match status" value="1"/>
</dbReference>
<feature type="domain" description="PTS EIIB type-3" evidence="8">
    <location>
        <begin position="3"/>
        <end position="105"/>
    </location>
</feature>
<dbReference type="EMBL" id="NGJT01000005">
    <property type="protein sequence ID" value="RST95115.1"/>
    <property type="molecule type" value="Genomic_DNA"/>
</dbReference>
<dbReference type="PROSITE" id="PS51100">
    <property type="entry name" value="PTS_EIIB_TYPE_3"/>
    <property type="match status" value="1"/>
</dbReference>
<evidence type="ECO:0000256" key="2">
    <source>
        <dbReference type="ARBA" id="ARBA00022553"/>
    </source>
</evidence>
<dbReference type="OrthoDB" id="9808134at2"/>
<dbReference type="PANTHER" id="PTHR34581">
    <property type="entry name" value="PTS SYSTEM N,N'-DIACETYLCHITOBIOSE-SPECIFIC EIIB COMPONENT"/>
    <property type="match status" value="1"/>
</dbReference>
<keyword evidence="2" id="KW-0597">Phosphoprotein</keyword>
<protein>
    <submittedName>
        <fullName evidence="9">PTS sugar transporter subunit IIB</fullName>
    </submittedName>
</protein>
<evidence type="ECO:0000313" key="9">
    <source>
        <dbReference type="EMBL" id="RST95115.1"/>
    </source>
</evidence>
<evidence type="ECO:0000259" key="8">
    <source>
        <dbReference type="PROSITE" id="PS51100"/>
    </source>
</evidence>
<accession>A0A429ZN53</accession>
<dbReference type="InterPro" id="IPR003501">
    <property type="entry name" value="PTS_EIIB_2/3"/>
</dbReference>
<keyword evidence="5" id="KW-0598">Phosphotransferase system</keyword>
<dbReference type="AlphaFoldDB" id="A0A429ZN53"/>
<keyword evidence="3 9" id="KW-0762">Sugar transport</keyword>
<dbReference type="GO" id="GO:0009401">
    <property type="term" value="P:phosphoenolpyruvate-dependent sugar phosphotransferase system"/>
    <property type="evidence" value="ECO:0007669"/>
    <property type="project" value="UniProtKB-KW"/>
</dbReference>
<evidence type="ECO:0000256" key="6">
    <source>
        <dbReference type="ARBA" id="ARBA00022777"/>
    </source>
</evidence>
<gene>
    <name evidence="9" type="ORF">CBF36_04395</name>
</gene>
<proteinExistence type="predicted"/>
<dbReference type="GO" id="GO:0008982">
    <property type="term" value="F:protein-N(PI)-phosphohistidine-sugar phosphotransferase activity"/>
    <property type="evidence" value="ECO:0007669"/>
    <property type="project" value="InterPro"/>
</dbReference>
<dbReference type="Gene3D" id="3.40.50.2300">
    <property type="match status" value="1"/>
</dbReference>
<dbReference type="GO" id="GO:0016301">
    <property type="term" value="F:kinase activity"/>
    <property type="evidence" value="ECO:0007669"/>
    <property type="project" value="UniProtKB-KW"/>
</dbReference>
<keyword evidence="4" id="KW-0808">Transferase</keyword>
<dbReference type="CDD" id="cd05564">
    <property type="entry name" value="PTS_IIB_chitobiose_lichenan"/>
    <property type="match status" value="1"/>
</dbReference>
<dbReference type="PANTHER" id="PTHR34581:SF2">
    <property type="entry name" value="PTS SYSTEM N,N'-DIACETYLCHITOBIOSE-SPECIFIC EIIB COMPONENT"/>
    <property type="match status" value="1"/>
</dbReference>
<dbReference type="InterPro" id="IPR036095">
    <property type="entry name" value="PTS_EIIB-like_sf"/>
</dbReference>
<dbReference type="Proteomes" id="UP000288490">
    <property type="component" value="Unassembled WGS sequence"/>
</dbReference>
<evidence type="ECO:0000256" key="7">
    <source>
        <dbReference type="PROSITE-ProRule" id="PRU00423"/>
    </source>
</evidence>
<keyword evidence="1" id="KW-0813">Transport</keyword>
<evidence type="ECO:0000313" key="10">
    <source>
        <dbReference type="Proteomes" id="UP000288490"/>
    </source>
</evidence>
<evidence type="ECO:0000256" key="4">
    <source>
        <dbReference type="ARBA" id="ARBA00022679"/>
    </source>
</evidence>
<comment type="caution">
    <text evidence="9">The sequence shown here is derived from an EMBL/GenBank/DDBJ whole genome shotgun (WGS) entry which is preliminary data.</text>
</comment>
<feature type="modified residue" description="Phosphocysteine; by EIIA" evidence="7">
    <location>
        <position position="10"/>
    </location>
</feature>